<reference evidence="2" key="1">
    <citation type="submission" date="2022-08" db="UniProtKB">
        <authorList>
            <consortium name="EnsemblMetazoa"/>
        </authorList>
    </citation>
    <scope>IDENTIFICATION</scope>
</reference>
<evidence type="ECO:0000256" key="1">
    <source>
        <dbReference type="SAM" id="MobiDB-lite"/>
    </source>
</evidence>
<dbReference type="AlphaFoldDB" id="A0A8W7Q1X6"/>
<dbReference type="Proteomes" id="UP000075882">
    <property type="component" value="Unassembled WGS sequence"/>
</dbReference>
<evidence type="ECO:0000313" key="2">
    <source>
        <dbReference type="EnsemblMetazoa" id="ACOM041293-PA.1"/>
    </source>
</evidence>
<feature type="region of interest" description="Disordered" evidence="1">
    <location>
        <begin position="149"/>
        <end position="170"/>
    </location>
</feature>
<dbReference type="EnsemblMetazoa" id="ACOM041293-RA">
    <property type="protein sequence ID" value="ACOM041293-PA.1"/>
    <property type="gene ID" value="ACOM041293"/>
</dbReference>
<protein>
    <submittedName>
        <fullName evidence="2">Uncharacterized protein</fullName>
    </submittedName>
</protein>
<accession>A0A8W7Q1X6</accession>
<feature type="region of interest" description="Disordered" evidence="1">
    <location>
        <begin position="274"/>
        <end position="295"/>
    </location>
</feature>
<organism evidence="2">
    <name type="scientific">Anopheles coluzzii</name>
    <name type="common">African malaria mosquito</name>
    <dbReference type="NCBI Taxonomy" id="1518534"/>
    <lineage>
        <taxon>Eukaryota</taxon>
        <taxon>Metazoa</taxon>
        <taxon>Ecdysozoa</taxon>
        <taxon>Arthropoda</taxon>
        <taxon>Hexapoda</taxon>
        <taxon>Insecta</taxon>
        <taxon>Pterygota</taxon>
        <taxon>Neoptera</taxon>
        <taxon>Endopterygota</taxon>
        <taxon>Diptera</taxon>
        <taxon>Nematocera</taxon>
        <taxon>Culicoidea</taxon>
        <taxon>Culicidae</taxon>
        <taxon>Anophelinae</taxon>
        <taxon>Anopheles</taxon>
    </lineage>
</organism>
<proteinExistence type="predicted"/>
<name>A0A8W7Q1X6_ANOCL</name>
<sequence>MRMLLQVCELVHTHGPGTVADILTLGVWEPRDREPAPFSRGTQLHYGWRGSAPAPSFDRFESVESNGASSPASSSSSGVVFSVGNGCSGWNADPKDGFSWNAVVHGLKQAVFVLVSASALVVTAPSSGDVLWLPSSDDSVSPSGVCVLTERVSPGPPTSETAPAPWNRSANGARWPSGVPREYCAQIDQGTQLQIIECKNGFAPPDNTYHLQLGPAAVLLARIEDQLLNLLVQTLDRVAHRPSVGVVTSVRVMTGDDEVDDGDGPITTSAVVWEEDGPAESMPPPPPRARSRNDSSVWVALSSWSRVGVTRLQAGAGRR</sequence>